<dbReference type="Proteomes" id="UP000823882">
    <property type="component" value="Unassembled WGS sequence"/>
</dbReference>
<dbReference type="SUPFAM" id="SSF81606">
    <property type="entry name" value="PP2C-like"/>
    <property type="match status" value="1"/>
</dbReference>
<dbReference type="Gene3D" id="3.60.40.10">
    <property type="entry name" value="PPM-type phosphatase domain"/>
    <property type="match status" value="1"/>
</dbReference>
<feature type="transmembrane region" description="Helical" evidence="2">
    <location>
        <begin position="252"/>
        <end position="269"/>
    </location>
</feature>
<dbReference type="SMART" id="SM00331">
    <property type="entry name" value="PP2C_SIG"/>
    <property type="match status" value="1"/>
</dbReference>
<feature type="transmembrane region" description="Helical" evidence="2">
    <location>
        <begin position="185"/>
        <end position="203"/>
    </location>
</feature>
<feature type="transmembrane region" description="Helical" evidence="2">
    <location>
        <begin position="37"/>
        <end position="57"/>
    </location>
</feature>
<evidence type="ECO:0000313" key="5">
    <source>
        <dbReference type="Proteomes" id="UP000823882"/>
    </source>
</evidence>
<feature type="domain" description="PPM-type phosphatase" evidence="3">
    <location>
        <begin position="579"/>
        <end position="786"/>
    </location>
</feature>
<keyword evidence="2" id="KW-1133">Transmembrane helix</keyword>
<dbReference type="InterPro" id="IPR001932">
    <property type="entry name" value="PPM-type_phosphatase-like_dom"/>
</dbReference>
<dbReference type="GO" id="GO:0016791">
    <property type="term" value="F:phosphatase activity"/>
    <property type="evidence" value="ECO:0007669"/>
    <property type="project" value="TreeGrafter"/>
</dbReference>
<dbReference type="Pfam" id="PF07228">
    <property type="entry name" value="SpoIIE"/>
    <property type="match status" value="1"/>
</dbReference>
<keyword evidence="1" id="KW-0378">Hydrolase</keyword>
<evidence type="ECO:0000313" key="4">
    <source>
        <dbReference type="EMBL" id="HJC41498.1"/>
    </source>
</evidence>
<comment type="caution">
    <text evidence="4">The sequence shown here is derived from an EMBL/GenBank/DDBJ whole genome shotgun (WGS) entry which is preliminary data.</text>
</comment>
<organism evidence="4 5">
    <name type="scientific">Candidatus Intestinimonas pullistercoris</name>
    <dbReference type="NCBI Taxonomy" id="2838623"/>
    <lineage>
        <taxon>Bacteria</taxon>
        <taxon>Bacillati</taxon>
        <taxon>Bacillota</taxon>
        <taxon>Clostridia</taxon>
        <taxon>Eubacteriales</taxon>
        <taxon>Intestinimonas</taxon>
    </lineage>
</organism>
<accession>A0A9D2P1N5</accession>
<keyword evidence="2" id="KW-0812">Transmembrane</keyword>
<dbReference type="InterPro" id="IPR036457">
    <property type="entry name" value="PPM-type-like_dom_sf"/>
</dbReference>
<dbReference type="EMBL" id="DWWJ01000146">
    <property type="protein sequence ID" value="HJC41498.1"/>
    <property type="molecule type" value="Genomic_DNA"/>
</dbReference>
<feature type="transmembrane region" description="Helical" evidence="2">
    <location>
        <begin position="69"/>
        <end position="87"/>
    </location>
</feature>
<dbReference type="Pfam" id="PF19732">
    <property type="entry name" value="SpoIIE_N"/>
    <property type="match status" value="1"/>
</dbReference>
<reference evidence="4" key="1">
    <citation type="journal article" date="2021" name="PeerJ">
        <title>Extensive microbial diversity within the chicken gut microbiome revealed by metagenomics and culture.</title>
        <authorList>
            <person name="Gilroy R."/>
            <person name="Ravi A."/>
            <person name="Getino M."/>
            <person name="Pursley I."/>
            <person name="Horton D.L."/>
            <person name="Alikhan N.F."/>
            <person name="Baker D."/>
            <person name="Gharbi K."/>
            <person name="Hall N."/>
            <person name="Watson M."/>
            <person name="Adriaenssens E.M."/>
            <person name="Foster-Nyarko E."/>
            <person name="Jarju S."/>
            <person name="Secka A."/>
            <person name="Antonio M."/>
            <person name="Oren A."/>
            <person name="Chaudhuri R.R."/>
            <person name="La Ragione R."/>
            <person name="Hildebrand F."/>
            <person name="Pallen M.J."/>
        </authorList>
    </citation>
    <scope>NUCLEOTIDE SEQUENCE</scope>
    <source>
        <strain evidence="4">CHK186-1790</strain>
    </source>
</reference>
<sequence length="791" mass="84850">MAAKSDLKVKAAQIREEMAQTGKLVLRAPALVRAAEYLIRFTLGAVLAGAEIFGGYAPFGLSMVGCSGSGLDGFSALLGACFGYLSFRGLTDGLRYVAAAILIFSVAFAFFDIRLYKRTWFMPVVSALLSGATGFVYLGEEGWEVSTVIFFLTELLLTGAGVYFYRLAFSPWTSRREDGALTPRQLTSLLILGGTVLISLAQLTVLGDTISAGRVLAALAVMVCASQGGLGMGAAVGVAAGLCMDLAQGGPGYFFTVAYGCAGLVTGVLQGQSKTVCAVAYDLTNAVVVLWAWEGGVELPLLYEVFSASVLYLLLPDRFLRKVRSRLIREKGTDTADRAAAYVRERLNETASAFRELYDTMKGAFRRPAPNDADLTTIFDRAADRVCRRCALRDACWQRGYNDTFNALNDALPAMAQRGRGEASDFPQHFTSRCLHFPQFLAASNEALTAVLCRRQYKSRLQENRAAVCRQYGELSALLGAAAAELSAELTPDPVREKRLRQHLTALALEGDAWVYYDEHGHLRCEVEGPDLAPLREEQERASLSALLGVELREPEEGAASGENGGPERLVFTQAEPLRAVMGAAARQKDGETVSGDAGALFRSASGKVYVLLCDGMGSGPEASRESRLAVRLLEKFLRAGVEAETALKTLNSALALRNEESGGFTTVDLLEVDLFTGEAALYKLGAAPTYVRRGSSVSRITGSALPAGLAAGDRVAPDISRLRLEAGDLVVLVSDGVTTGREDQWLRSALAAFHEGSPKDLARTLVSPEEGEKAADDRTALVVRIDARNP</sequence>
<feature type="transmembrane region" description="Helical" evidence="2">
    <location>
        <begin position="145"/>
        <end position="165"/>
    </location>
</feature>
<feature type="transmembrane region" description="Helical" evidence="2">
    <location>
        <begin position="215"/>
        <end position="240"/>
    </location>
</feature>
<gene>
    <name evidence="4" type="ORF">H9701_08095</name>
</gene>
<dbReference type="PANTHER" id="PTHR43156">
    <property type="entry name" value="STAGE II SPORULATION PROTEIN E-RELATED"/>
    <property type="match status" value="1"/>
</dbReference>
<keyword evidence="2" id="KW-0472">Membrane</keyword>
<dbReference type="PANTHER" id="PTHR43156:SF2">
    <property type="entry name" value="STAGE II SPORULATION PROTEIN E"/>
    <property type="match status" value="1"/>
</dbReference>
<dbReference type="InterPro" id="IPR052016">
    <property type="entry name" value="Bact_Sigma-Reg"/>
</dbReference>
<dbReference type="AlphaFoldDB" id="A0A9D2P1N5"/>
<evidence type="ECO:0000256" key="2">
    <source>
        <dbReference type="SAM" id="Phobius"/>
    </source>
</evidence>
<feature type="transmembrane region" description="Helical" evidence="2">
    <location>
        <begin position="119"/>
        <end position="138"/>
    </location>
</feature>
<evidence type="ECO:0000256" key="1">
    <source>
        <dbReference type="ARBA" id="ARBA00022801"/>
    </source>
</evidence>
<protein>
    <submittedName>
        <fullName evidence="4">SpoIIE family protein phosphatase</fullName>
    </submittedName>
</protein>
<feature type="transmembrane region" description="Helical" evidence="2">
    <location>
        <begin position="94"/>
        <end position="113"/>
    </location>
</feature>
<proteinExistence type="predicted"/>
<evidence type="ECO:0000259" key="3">
    <source>
        <dbReference type="SMART" id="SM00331"/>
    </source>
</evidence>
<feature type="transmembrane region" description="Helical" evidence="2">
    <location>
        <begin position="276"/>
        <end position="293"/>
    </location>
</feature>
<reference evidence="4" key="2">
    <citation type="submission" date="2021-04" db="EMBL/GenBank/DDBJ databases">
        <authorList>
            <person name="Gilroy R."/>
        </authorList>
    </citation>
    <scope>NUCLEOTIDE SEQUENCE</scope>
    <source>
        <strain evidence="4">CHK186-1790</strain>
    </source>
</reference>
<dbReference type="InterPro" id="IPR045768">
    <property type="entry name" value="SpoIIE_N"/>
</dbReference>
<name>A0A9D2P1N5_9FIRM</name>